<evidence type="ECO:0000256" key="9">
    <source>
        <dbReference type="ARBA" id="ARBA00023136"/>
    </source>
</evidence>
<accession>A0AAP9Y055</accession>
<evidence type="ECO:0000256" key="4">
    <source>
        <dbReference type="ARBA" id="ARBA00022475"/>
    </source>
</evidence>
<evidence type="ECO:0000313" key="16">
    <source>
        <dbReference type="Proteomes" id="UP001056386"/>
    </source>
</evidence>
<dbReference type="GO" id="GO:0015628">
    <property type="term" value="P:protein secretion by the type II secretion system"/>
    <property type="evidence" value="ECO:0007669"/>
    <property type="project" value="InterPro"/>
</dbReference>
<keyword evidence="3" id="KW-0813">Transport</keyword>
<dbReference type="InterPro" id="IPR024230">
    <property type="entry name" value="GspL_cyto_dom"/>
</dbReference>
<evidence type="ECO:0000256" key="2">
    <source>
        <dbReference type="ARBA" id="ARBA00005318"/>
    </source>
</evidence>
<evidence type="ECO:0000256" key="3">
    <source>
        <dbReference type="ARBA" id="ARBA00022448"/>
    </source>
</evidence>
<keyword evidence="5" id="KW-0997">Cell inner membrane</keyword>
<protein>
    <submittedName>
        <fullName evidence="13">Type II secretion system protein GspL</fullName>
    </submittedName>
</protein>
<comment type="similarity">
    <text evidence="2">Belongs to the GSP L family.</text>
</comment>
<dbReference type="NCBIfam" id="TIGR01709">
    <property type="entry name" value="typeII_sec_gspL"/>
    <property type="match status" value="1"/>
</dbReference>
<evidence type="ECO:0000313" key="14">
    <source>
        <dbReference type="EMBL" id="USS46124.1"/>
    </source>
</evidence>
<evidence type="ECO:0000259" key="11">
    <source>
        <dbReference type="Pfam" id="PF05134"/>
    </source>
</evidence>
<feature type="domain" description="GspL periplasmic" evidence="12">
    <location>
        <begin position="324"/>
        <end position="435"/>
    </location>
</feature>
<dbReference type="InterPro" id="IPR007812">
    <property type="entry name" value="T2SS_protein-GspL"/>
</dbReference>
<dbReference type="GO" id="GO:0005886">
    <property type="term" value="C:plasma membrane"/>
    <property type="evidence" value="ECO:0007669"/>
    <property type="project" value="UniProtKB-SubCell"/>
</dbReference>
<organism evidence="13 15">
    <name type="scientific">Burkholderia glumae</name>
    <name type="common">Pseudomonas glumae</name>
    <dbReference type="NCBI Taxonomy" id="337"/>
    <lineage>
        <taxon>Bacteria</taxon>
        <taxon>Pseudomonadati</taxon>
        <taxon>Pseudomonadota</taxon>
        <taxon>Betaproteobacteria</taxon>
        <taxon>Burkholderiales</taxon>
        <taxon>Burkholderiaceae</taxon>
        <taxon>Burkholderia</taxon>
    </lineage>
</organism>
<evidence type="ECO:0000256" key="10">
    <source>
        <dbReference type="SAM" id="Phobius"/>
    </source>
</evidence>
<reference evidence="14" key="2">
    <citation type="submission" date="2022-06" db="EMBL/GenBank/DDBJ databases">
        <title>Draft genome sequence of Burkholderia glumae strain GR20004 isolated from rice panicle showing bacterial panicle blight.</title>
        <authorList>
            <person name="Choi S.Y."/>
            <person name="Lee Y.H."/>
        </authorList>
    </citation>
    <scope>NUCLEOTIDE SEQUENCE</scope>
    <source>
        <strain evidence="14">GR20004</strain>
    </source>
</reference>
<evidence type="ECO:0000256" key="7">
    <source>
        <dbReference type="ARBA" id="ARBA00022927"/>
    </source>
</evidence>
<dbReference type="EMBL" id="CP099587">
    <property type="protein sequence ID" value="USS46124.1"/>
    <property type="molecule type" value="Genomic_DNA"/>
</dbReference>
<dbReference type="Pfam" id="PF05134">
    <property type="entry name" value="T2SSL"/>
    <property type="match status" value="1"/>
</dbReference>
<dbReference type="GO" id="GO:0015627">
    <property type="term" value="C:type II protein secretion system complex"/>
    <property type="evidence" value="ECO:0007669"/>
    <property type="project" value="InterPro"/>
</dbReference>
<dbReference type="SUPFAM" id="SSF53067">
    <property type="entry name" value="Actin-like ATPase domain"/>
    <property type="match status" value="1"/>
</dbReference>
<evidence type="ECO:0000256" key="8">
    <source>
        <dbReference type="ARBA" id="ARBA00022989"/>
    </source>
</evidence>
<sequence>MSTLIVVLPPREPAVPLPEWQWPELSFALLDKSGHAQRAGRSSLATLPHAASTVLVVAARDLLLLAAAVPAVKGPKLRQALPNIVEDYLIQDPQSCHIAVDPVALPDGRRVLAVIDREWFRFVVEAFKAAGHRAIRAVPATRCLPVPAEIALAADTAEPAPLPDGEAGEPGAAGSVTEAAVISPAEPPAHGLQPARTPIIAAVMARIESVPIDGEIALAAAPRVELAIARGALGEGLTAPAASAGSTLAALTADAPFELYTLGAPGAEPQLASVTTQADPDAIPGTTPLPFDAFARRALETRFNLCQFDFEVVPWRFDRATLTRLKLPAALAVATLVVAVIGVNLHWWRLARERDAISAQITETLLTAFPKTTTVLDPPEQMTRQIDQLRIAAGELSPNDFLALASGVARSLGPLPANGIASLDYHDRRLDVGFKPQVKVDPDFGTRLARNGLTGTIDSSTGKWTIRSGS</sequence>
<keyword evidence="4" id="KW-1003">Cell membrane</keyword>
<keyword evidence="6 10" id="KW-0812">Transmembrane</keyword>
<dbReference type="Proteomes" id="UP001056386">
    <property type="component" value="Chromosome 1"/>
</dbReference>
<evidence type="ECO:0000256" key="6">
    <source>
        <dbReference type="ARBA" id="ARBA00022692"/>
    </source>
</evidence>
<dbReference type="GeneID" id="45696454"/>
<dbReference type="AlphaFoldDB" id="A0AAP9Y055"/>
<feature type="domain" description="GspL cytoplasmic actin-ATPase-like" evidence="11">
    <location>
        <begin position="35"/>
        <end position="148"/>
    </location>
</feature>
<evidence type="ECO:0000256" key="1">
    <source>
        <dbReference type="ARBA" id="ARBA00004377"/>
    </source>
</evidence>
<keyword evidence="16" id="KW-1185">Reference proteome</keyword>
<reference evidence="13 15" key="1">
    <citation type="submission" date="2020-12" db="EMBL/GenBank/DDBJ databases">
        <title>FDA dAtabase for Regulatory Grade micrObial Sequences (FDA-ARGOS): Supporting development and validation of Infectious Disease Dx tests.</title>
        <authorList>
            <person name="Minogue T."/>
            <person name="Wolcott M."/>
            <person name="Wasieloski L."/>
            <person name="Aguilar W."/>
            <person name="Moore D."/>
            <person name="Jaissle J."/>
            <person name="Tallon L."/>
            <person name="Sadzewicz L."/>
            <person name="Zhao X."/>
            <person name="Boylan J."/>
            <person name="Ott S."/>
            <person name="Bowen H."/>
            <person name="Vavikolanu K."/>
            <person name="Mehta A."/>
            <person name="Aluvathingal J."/>
            <person name="Nadendla S."/>
            <person name="Yan Y."/>
            <person name="Sichtig H."/>
        </authorList>
    </citation>
    <scope>NUCLEOTIDE SEQUENCE [LARGE SCALE GENOMIC DNA]</scope>
    <source>
        <strain evidence="13 15">FDAARGOS_949</strain>
    </source>
</reference>
<feature type="transmembrane region" description="Helical" evidence="10">
    <location>
        <begin position="327"/>
        <end position="348"/>
    </location>
</feature>
<keyword evidence="7" id="KW-0653">Protein transport</keyword>
<evidence type="ECO:0000313" key="13">
    <source>
        <dbReference type="EMBL" id="QPQ91986.1"/>
    </source>
</evidence>
<dbReference type="Pfam" id="PF12693">
    <property type="entry name" value="GspL_C"/>
    <property type="match status" value="1"/>
</dbReference>
<gene>
    <name evidence="13" type="primary">gspL</name>
    <name evidence="13" type="ORF">I6H06_23060</name>
    <name evidence="14" type="ORF">NFI99_14370</name>
</gene>
<evidence type="ECO:0000313" key="15">
    <source>
        <dbReference type="Proteomes" id="UP000594892"/>
    </source>
</evidence>
<keyword evidence="9 10" id="KW-0472">Membrane</keyword>
<keyword evidence="8 10" id="KW-1133">Transmembrane helix</keyword>
<dbReference type="InterPro" id="IPR025691">
    <property type="entry name" value="GspL_pp_dom"/>
</dbReference>
<proteinExistence type="inferred from homology"/>
<dbReference type="EMBL" id="CP065601">
    <property type="protein sequence ID" value="QPQ91986.1"/>
    <property type="molecule type" value="Genomic_DNA"/>
</dbReference>
<evidence type="ECO:0000259" key="12">
    <source>
        <dbReference type="Pfam" id="PF12693"/>
    </source>
</evidence>
<dbReference type="InterPro" id="IPR043129">
    <property type="entry name" value="ATPase_NBD"/>
</dbReference>
<evidence type="ECO:0000256" key="5">
    <source>
        <dbReference type="ARBA" id="ARBA00022519"/>
    </source>
</evidence>
<dbReference type="GO" id="GO:0009276">
    <property type="term" value="C:Gram-negative-bacterium-type cell wall"/>
    <property type="evidence" value="ECO:0007669"/>
    <property type="project" value="InterPro"/>
</dbReference>
<dbReference type="Proteomes" id="UP000594892">
    <property type="component" value="Chromosome 2"/>
</dbReference>
<dbReference type="RefSeq" id="WP_012734136.1">
    <property type="nucleotide sequence ID" value="NZ_CP021074.1"/>
</dbReference>
<comment type="subcellular location">
    <subcellularLocation>
        <location evidence="1">Cell inner membrane</location>
        <topology evidence="1">Single-pass membrane protein</topology>
    </subcellularLocation>
</comment>
<dbReference type="Gene3D" id="3.30.420.380">
    <property type="match status" value="1"/>
</dbReference>
<name>A0AAP9Y055_BURGL</name>